<comment type="caution">
    <text evidence="1">The sequence shown here is derived from an EMBL/GenBank/DDBJ whole genome shotgun (WGS) entry which is preliminary data.</text>
</comment>
<dbReference type="EMBL" id="JAVXUP010000199">
    <property type="protein sequence ID" value="KAK3034470.1"/>
    <property type="molecule type" value="Genomic_DNA"/>
</dbReference>
<dbReference type="AlphaFoldDB" id="A0AA89BAE8"/>
<reference evidence="1" key="1">
    <citation type="submission" date="2022-12" db="EMBL/GenBank/DDBJ databases">
        <title>Draft genome assemblies for two species of Escallonia (Escalloniales).</title>
        <authorList>
            <person name="Chanderbali A."/>
            <person name="Dervinis C."/>
            <person name="Anghel I."/>
            <person name="Soltis D."/>
            <person name="Soltis P."/>
            <person name="Zapata F."/>
        </authorList>
    </citation>
    <scope>NUCLEOTIDE SEQUENCE</scope>
    <source>
        <strain evidence="1">UCBG64.0493</strain>
        <tissue evidence="1">Leaf</tissue>
    </source>
</reference>
<accession>A0AA89BAE8</accession>
<organism evidence="1 2">
    <name type="scientific">Escallonia herrerae</name>
    <dbReference type="NCBI Taxonomy" id="1293975"/>
    <lineage>
        <taxon>Eukaryota</taxon>
        <taxon>Viridiplantae</taxon>
        <taxon>Streptophyta</taxon>
        <taxon>Embryophyta</taxon>
        <taxon>Tracheophyta</taxon>
        <taxon>Spermatophyta</taxon>
        <taxon>Magnoliopsida</taxon>
        <taxon>eudicotyledons</taxon>
        <taxon>Gunneridae</taxon>
        <taxon>Pentapetalae</taxon>
        <taxon>asterids</taxon>
        <taxon>campanulids</taxon>
        <taxon>Escalloniales</taxon>
        <taxon>Escalloniaceae</taxon>
        <taxon>Escallonia</taxon>
    </lineage>
</organism>
<dbReference type="Proteomes" id="UP001188597">
    <property type="component" value="Unassembled WGS sequence"/>
</dbReference>
<sequence length="133" mass="14917">MTASPPKGISETNNVLMRNDSFHSASKVVYDFGSQENQTEVPPVSGLTKRLGISLSLSNPELQVMDESEDTEFLELALGVIGERASSYGKDLNIEAAQALREHWRKSNPRSIPLKELNPLLRDYQRLIARHHM</sequence>
<name>A0AA89BAE8_9ASTE</name>
<gene>
    <name evidence="1" type="ORF">RJ639_033326</name>
</gene>
<evidence type="ECO:0000313" key="2">
    <source>
        <dbReference type="Proteomes" id="UP001188597"/>
    </source>
</evidence>
<protein>
    <submittedName>
        <fullName evidence="1">Uncharacterized protein</fullName>
    </submittedName>
</protein>
<evidence type="ECO:0000313" key="1">
    <source>
        <dbReference type="EMBL" id="KAK3034470.1"/>
    </source>
</evidence>
<keyword evidence="2" id="KW-1185">Reference proteome</keyword>
<proteinExistence type="predicted"/>